<evidence type="ECO:0000313" key="1">
    <source>
        <dbReference type="EMBL" id="KAJ7736133.1"/>
    </source>
</evidence>
<name>A0AAD7I807_9AGAR</name>
<sequence>MPRSTRARGTRSAPYNFSLALQAHAAPLTADRRVALAAAFGVTEAEVVFEAWRLSGVPGVTLGWGDGWGTPAPSTGDTWGTGGGWVVEGSAPPNPALTSIWEGTGATSGGWGDAAWAAHEAAMESPAAPSMTGETTATSS</sequence>
<comment type="caution">
    <text evidence="1">The sequence shown here is derived from an EMBL/GenBank/DDBJ whole genome shotgun (WGS) entry which is preliminary data.</text>
</comment>
<protein>
    <submittedName>
        <fullName evidence="1">Uncharacterized protein</fullName>
    </submittedName>
</protein>
<evidence type="ECO:0000313" key="2">
    <source>
        <dbReference type="Proteomes" id="UP001215598"/>
    </source>
</evidence>
<gene>
    <name evidence="1" type="ORF">B0H16DRAFT_1730977</name>
</gene>
<dbReference type="EMBL" id="JARKIB010000123">
    <property type="protein sequence ID" value="KAJ7736133.1"/>
    <property type="molecule type" value="Genomic_DNA"/>
</dbReference>
<accession>A0AAD7I807</accession>
<dbReference type="AlphaFoldDB" id="A0AAD7I807"/>
<keyword evidence="2" id="KW-1185">Reference proteome</keyword>
<proteinExistence type="predicted"/>
<dbReference type="Proteomes" id="UP001215598">
    <property type="component" value="Unassembled WGS sequence"/>
</dbReference>
<organism evidence="1 2">
    <name type="scientific">Mycena metata</name>
    <dbReference type="NCBI Taxonomy" id="1033252"/>
    <lineage>
        <taxon>Eukaryota</taxon>
        <taxon>Fungi</taxon>
        <taxon>Dikarya</taxon>
        <taxon>Basidiomycota</taxon>
        <taxon>Agaricomycotina</taxon>
        <taxon>Agaricomycetes</taxon>
        <taxon>Agaricomycetidae</taxon>
        <taxon>Agaricales</taxon>
        <taxon>Marasmiineae</taxon>
        <taxon>Mycenaceae</taxon>
        <taxon>Mycena</taxon>
    </lineage>
</organism>
<reference evidence="1" key="1">
    <citation type="submission" date="2023-03" db="EMBL/GenBank/DDBJ databases">
        <title>Massive genome expansion in bonnet fungi (Mycena s.s.) driven by repeated elements and novel gene families across ecological guilds.</title>
        <authorList>
            <consortium name="Lawrence Berkeley National Laboratory"/>
            <person name="Harder C.B."/>
            <person name="Miyauchi S."/>
            <person name="Viragh M."/>
            <person name="Kuo A."/>
            <person name="Thoen E."/>
            <person name="Andreopoulos B."/>
            <person name="Lu D."/>
            <person name="Skrede I."/>
            <person name="Drula E."/>
            <person name="Henrissat B."/>
            <person name="Morin E."/>
            <person name="Kohler A."/>
            <person name="Barry K."/>
            <person name="LaButti K."/>
            <person name="Morin E."/>
            <person name="Salamov A."/>
            <person name="Lipzen A."/>
            <person name="Mereny Z."/>
            <person name="Hegedus B."/>
            <person name="Baldrian P."/>
            <person name="Stursova M."/>
            <person name="Weitz H."/>
            <person name="Taylor A."/>
            <person name="Grigoriev I.V."/>
            <person name="Nagy L.G."/>
            <person name="Martin F."/>
            <person name="Kauserud H."/>
        </authorList>
    </citation>
    <scope>NUCLEOTIDE SEQUENCE</scope>
    <source>
        <strain evidence="1">CBHHK182m</strain>
    </source>
</reference>